<dbReference type="CDD" id="cd02961">
    <property type="entry name" value="PDI_a_family"/>
    <property type="match status" value="1"/>
</dbReference>
<name>A0A6C0J269_9ZZZZ</name>
<feature type="region of interest" description="Disordered" evidence="1">
    <location>
        <begin position="168"/>
        <end position="203"/>
    </location>
</feature>
<dbReference type="EMBL" id="MN740307">
    <property type="protein sequence ID" value="QHT99412.1"/>
    <property type="molecule type" value="Genomic_DNA"/>
</dbReference>
<feature type="compositionally biased region" description="Low complexity" evidence="1">
    <location>
        <begin position="316"/>
        <end position="328"/>
    </location>
</feature>
<feature type="compositionally biased region" description="Basic residues" evidence="1">
    <location>
        <begin position="9"/>
        <end position="31"/>
    </location>
</feature>
<dbReference type="PROSITE" id="PS00194">
    <property type="entry name" value="THIOREDOXIN_1"/>
    <property type="match status" value="1"/>
</dbReference>
<proteinExistence type="predicted"/>
<feature type="domain" description="Thioredoxin" evidence="2">
    <location>
        <begin position="2"/>
        <end position="166"/>
    </location>
</feature>
<evidence type="ECO:0000259" key="2">
    <source>
        <dbReference type="PROSITE" id="PS51352"/>
    </source>
</evidence>
<dbReference type="InterPro" id="IPR017937">
    <property type="entry name" value="Thioredoxin_CS"/>
</dbReference>
<protein>
    <recommendedName>
        <fullName evidence="2">Thioredoxin domain-containing protein</fullName>
    </recommendedName>
</protein>
<feature type="region of interest" description="Disordered" evidence="1">
    <location>
        <begin position="309"/>
        <end position="341"/>
    </location>
</feature>
<dbReference type="Pfam" id="PF00085">
    <property type="entry name" value="Thioredoxin"/>
    <property type="match status" value="1"/>
</dbReference>
<organism evidence="3">
    <name type="scientific">viral metagenome</name>
    <dbReference type="NCBI Taxonomy" id="1070528"/>
    <lineage>
        <taxon>unclassified sequences</taxon>
        <taxon>metagenomes</taxon>
        <taxon>organismal metagenomes</taxon>
    </lineage>
</organism>
<evidence type="ECO:0000313" key="3">
    <source>
        <dbReference type="EMBL" id="QHT99412.1"/>
    </source>
</evidence>
<feature type="region of interest" description="Disordered" evidence="1">
    <location>
        <begin position="1"/>
        <end position="36"/>
    </location>
</feature>
<sequence>MKETSSKSKSVKSKSVKSKSKSKRTQKRNRRLKELKSLEKEFNTIFQRKPESKKETKQPIVDKKPIVVVLLHATWCGHCKYLRPEWDEMKKNLGSYITDNNIIFEELESDGIKEKLSQLSQRYMNNKEIQYKGFPTIGSIQDGVFEPYTNPRDSENLSIWVKSLNKMSGGTTTMPNTPKASKTPKTKNSPSSRKKRTISIDKTSIKPKALFTNNINSINKAFDDMYKPDKTHNTSNRINPKIILQNLGAESPLKPSIMGHGLPDLKNIRDSPKTRIDRRRLANETYAAKQQIINDIRKAGEYLEPEPKYLGTMKVKTPTPKKGTPKTPNSRNSTPGGIFFN</sequence>
<evidence type="ECO:0000256" key="1">
    <source>
        <dbReference type="SAM" id="MobiDB-lite"/>
    </source>
</evidence>
<accession>A0A6C0J269</accession>
<dbReference type="InterPro" id="IPR036249">
    <property type="entry name" value="Thioredoxin-like_sf"/>
</dbReference>
<reference evidence="3" key="1">
    <citation type="journal article" date="2020" name="Nature">
        <title>Giant virus diversity and host interactions through global metagenomics.</title>
        <authorList>
            <person name="Schulz F."/>
            <person name="Roux S."/>
            <person name="Paez-Espino D."/>
            <person name="Jungbluth S."/>
            <person name="Walsh D.A."/>
            <person name="Denef V.J."/>
            <person name="McMahon K.D."/>
            <person name="Konstantinidis K.T."/>
            <person name="Eloe-Fadrosh E.A."/>
            <person name="Kyrpides N.C."/>
            <person name="Woyke T."/>
        </authorList>
    </citation>
    <scope>NUCLEOTIDE SEQUENCE</scope>
    <source>
        <strain evidence="3">GVMAG-M-3300025699-48</strain>
    </source>
</reference>
<dbReference type="InterPro" id="IPR013766">
    <property type="entry name" value="Thioredoxin_domain"/>
</dbReference>
<dbReference type="AlphaFoldDB" id="A0A6C0J269"/>
<dbReference type="PROSITE" id="PS51352">
    <property type="entry name" value="THIOREDOXIN_2"/>
    <property type="match status" value="1"/>
</dbReference>
<dbReference type="SUPFAM" id="SSF52833">
    <property type="entry name" value="Thioredoxin-like"/>
    <property type="match status" value="1"/>
</dbReference>
<dbReference type="Gene3D" id="3.40.30.10">
    <property type="entry name" value="Glutaredoxin"/>
    <property type="match status" value="1"/>
</dbReference>
<feature type="compositionally biased region" description="Low complexity" evidence="1">
    <location>
        <begin position="175"/>
        <end position="191"/>
    </location>
</feature>